<dbReference type="EMBL" id="DVHF01000128">
    <property type="protein sequence ID" value="HIR58039.1"/>
    <property type="molecule type" value="Genomic_DNA"/>
</dbReference>
<feature type="transmembrane region" description="Helical" evidence="1">
    <location>
        <begin position="6"/>
        <end position="24"/>
    </location>
</feature>
<keyword evidence="1" id="KW-0812">Transmembrane</keyword>
<sequence>MSAVQDWAAALCLAALAAALLQYLSPGGTMEKIFRLVLGAFVLCGLLSPLAETVPAIAESIPAWSQAGAESGFAQSVDDQILQAADASLRQVIVGELYSMGYPCENIEIFMDMTEDGRIVINKVAVTLRASAEECGEAAGRLEKATGLKMEVTAYGG</sequence>
<dbReference type="AlphaFoldDB" id="A0A9D1DSH3"/>
<dbReference type="Proteomes" id="UP000886785">
    <property type="component" value="Unassembled WGS sequence"/>
</dbReference>
<gene>
    <name evidence="2" type="ORF">IAA54_10250</name>
</gene>
<comment type="caution">
    <text evidence="2">The sequence shown here is derived from an EMBL/GenBank/DDBJ whole genome shotgun (WGS) entry which is preliminary data.</text>
</comment>
<reference evidence="2" key="1">
    <citation type="submission" date="2020-10" db="EMBL/GenBank/DDBJ databases">
        <authorList>
            <person name="Gilroy R."/>
        </authorList>
    </citation>
    <scope>NUCLEOTIDE SEQUENCE</scope>
    <source>
        <strain evidence="2">ChiSjej1B19-7085</strain>
    </source>
</reference>
<name>A0A9D1DSH3_9FIRM</name>
<reference evidence="2" key="2">
    <citation type="journal article" date="2021" name="PeerJ">
        <title>Extensive microbial diversity within the chicken gut microbiome revealed by metagenomics and culture.</title>
        <authorList>
            <person name="Gilroy R."/>
            <person name="Ravi A."/>
            <person name="Getino M."/>
            <person name="Pursley I."/>
            <person name="Horton D.L."/>
            <person name="Alikhan N.F."/>
            <person name="Baker D."/>
            <person name="Gharbi K."/>
            <person name="Hall N."/>
            <person name="Watson M."/>
            <person name="Adriaenssens E.M."/>
            <person name="Foster-Nyarko E."/>
            <person name="Jarju S."/>
            <person name="Secka A."/>
            <person name="Antonio M."/>
            <person name="Oren A."/>
            <person name="Chaudhuri R.R."/>
            <person name="La Ragione R."/>
            <person name="Hildebrand F."/>
            <person name="Pallen M.J."/>
        </authorList>
    </citation>
    <scope>NUCLEOTIDE SEQUENCE</scope>
    <source>
        <strain evidence="2">ChiSjej1B19-7085</strain>
    </source>
</reference>
<proteinExistence type="predicted"/>
<evidence type="ECO:0000313" key="3">
    <source>
        <dbReference type="Proteomes" id="UP000886785"/>
    </source>
</evidence>
<keyword evidence="1" id="KW-1133">Transmembrane helix</keyword>
<protein>
    <submittedName>
        <fullName evidence="2">Stage III sporulation protein AF</fullName>
    </submittedName>
</protein>
<accession>A0A9D1DSH3</accession>
<evidence type="ECO:0000313" key="2">
    <source>
        <dbReference type="EMBL" id="HIR58039.1"/>
    </source>
</evidence>
<keyword evidence="1" id="KW-0472">Membrane</keyword>
<evidence type="ECO:0000256" key="1">
    <source>
        <dbReference type="SAM" id="Phobius"/>
    </source>
</evidence>
<organism evidence="2 3">
    <name type="scientific">Candidatus Gallacutalibacter pullicola</name>
    <dbReference type="NCBI Taxonomy" id="2840830"/>
    <lineage>
        <taxon>Bacteria</taxon>
        <taxon>Bacillati</taxon>
        <taxon>Bacillota</taxon>
        <taxon>Clostridia</taxon>
        <taxon>Eubacteriales</taxon>
        <taxon>Candidatus Gallacutalibacter</taxon>
    </lineage>
</organism>